<dbReference type="PANTHER" id="PTHR11061:SF30">
    <property type="entry name" value="TRNA (URACIL(54)-C(5))-METHYLTRANSFERASE"/>
    <property type="match status" value="1"/>
</dbReference>
<dbReference type="EMBL" id="WSFT01000050">
    <property type="protein sequence ID" value="MBS4539461.1"/>
    <property type="molecule type" value="Genomic_DNA"/>
</dbReference>
<keyword evidence="3 4" id="KW-0949">S-adenosyl-L-methionine</keyword>
<feature type="active site" description="Nucleophile" evidence="4">
    <location>
        <position position="49"/>
    </location>
</feature>
<dbReference type="PANTHER" id="PTHR11061">
    <property type="entry name" value="RNA M5U METHYLTRANSFERASE"/>
    <property type="match status" value="1"/>
</dbReference>
<comment type="caution">
    <text evidence="4">Lacks conserved residue(s) required for the propagation of feature annotation.</text>
</comment>
<keyword evidence="1 4" id="KW-0489">Methyltransferase</keyword>
<evidence type="ECO:0000256" key="1">
    <source>
        <dbReference type="ARBA" id="ARBA00022603"/>
    </source>
</evidence>
<organism evidence="5 6">
    <name type="scientific">Anaeromonas frigoriresistens</name>
    <dbReference type="NCBI Taxonomy" id="2683708"/>
    <lineage>
        <taxon>Bacteria</taxon>
        <taxon>Bacillati</taxon>
        <taxon>Bacillota</taxon>
        <taxon>Tissierellia</taxon>
        <taxon>Tissierellales</taxon>
        <taxon>Thermohalobacteraceae</taxon>
        <taxon>Anaeromonas</taxon>
    </lineage>
</organism>
<dbReference type="PROSITE" id="PS51687">
    <property type="entry name" value="SAM_MT_RNA_M5U"/>
    <property type="match status" value="1"/>
</dbReference>
<evidence type="ECO:0000256" key="2">
    <source>
        <dbReference type="ARBA" id="ARBA00022679"/>
    </source>
</evidence>
<dbReference type="PROSITE" id="PS01231">
    <property type="entry name" value="TRMA_2"/>
    <property type="match status" value="1"/>
</dbReference>
<sequence>MAPVANKVVGIELVEEAVEKARDNAVLNNLDNCEFIADFNSPRLLYVYCKTTSLVEDLQEFKELGYEVKKVKCMDMFPHTPHVECCVLLKRITK</sequence>
<dbReference type="InterPro" id="IPR010280">
    <property type="entry name" value="U5_MeTrfase_fam"/>
</dbReference>
<evidence type="ECO:0000256" key="4">
    <source>
        <dbReference type="PROSITE-ProRule" id="PRU01024"/>
    </source>
</evidence>
<evidence type="ECO:0000256" key="3">
    <source>
        <dbReference type="ARBA" id="ARBA00022691"/>
    </source>
</evidence>
<keyword evidence="6" id="KW-1185">Reference proteome</keyword>
<evidence type="ECO:0000313" key="5">
    <source>
        <dbReference type="EMBL" id="MBS4539461.1"/>
    </source>
</evidence>
<dbReference type="GO" id="GO:0070041">
    <property type="term" value="F:rRNA (uridine-C5-)-methyltransferase activity"/>
    <property type="evidence" value="ECO:0007669"/>
    <property type="project" value="TreeGrafter"/>
</dbReference>
<evidence type="ECO:0000313" key="6">
    <source>
        <dbReference type="Proteomes" id="UP000724672"/>
    </source>
</evidence>
<dbReference type="Proteomes" id="UP000724672">
    <property type="component" value="Unassembled WGS sequence"/>
</dbReference>
<protein>
    <submittedName>
        <fullName evidence="5">Uncharacterized protein</fullName>
    </submittedName>
</protein>
<dbReference type="Gene3D" id="3.40.50.150">
    <property type="entry name" value="Vaccinia Virus protein VP39"/>
    <property type="match status" value="2"/>
</dbReference>
<dbReference type="InterPro" id="IPR029063">
    <property type="entry name" value="SAM-dependent_MTases_sf"/>
</dbReference>
<comment type="caution">
    <text evidence="5">The sequence shown here is derived from an EMBL/GenBank/DDBJ whole genome shotgun (WGS) entry which is preliminary data.</text>
</comment>
<dbReference type="InterPro" id="IPR030391">
    <property type="entry name" value="MeTrfase_TrmA_CS"/>
</dbReference>
<proteinExistence type="inferred from homology"/>
<gene>
    <name evidence="5" type="ORF">GOQ27_13375</name>
</gene>
<dbReference type="RefSeq" id="WP_203367378.1">
    <property type="nucleotide sequence ID" value="NZ_WSFT01000050.1"/>
</dbReference>
<dbReference type="GO" id="GO:0070475">
    <property type="term" value="P:rRNA base methylation"/>
    <property type="evidence" value="ECO:0007669"/>
    <property type="project" value="TreeGrafter"/>
</dbReference>
<keyword evidence="2 4" id="KW-0808">Transferase</keyword>
<comment type="similarity">
    <text evidence="4">Belongs to the class I-like SAM-binding methyltransferase superfamily. RNA M5U methyltransferase family.</text>
</comment>
<reference evidence="5" key="1">
    <citation type="submission" date="2019-12" db="EMBL/GenBank/DDBJ databases">
        <title>Clostridiaceae gen. nov. sp. nov., isolated from sediment in Xinjiang, China.</title>
        <authorList>
            <person name="Zhang R."/>
        </authorList>
    </citation>
    <scope>NUCLEOTIDE SEQUENCE</scope>
    <source>
        <strain evidence="5">D2Q-11</strain>
    </source>
</reference>
<dbReference type="SUPFAM" id="SSF53335">
    <property type="entry name" value="S-adenosyl-L-methionine-dependent methyltransferases"/>
    <property type="match status" value="1"/>
</dbReference>
<accession>A0A942V049</accession>
<name>A0A942V049_9FIRM</name>
<dbReference type="Pfam" id="PF05958">
    <property type="entry name" value="tRNA_U5-meth_tr"/>
    <property type="match status" value="1"/>
</dbReference>
<dbReference type="AlphaFoldDB" id="A0A942V049"/>